<proteinExistence type="predicted"/>
<feature type="transmembrane region" description="Helical" evidence="1">
    <location>
        <begin position="156"/>
        <end position="174"/>
    </location>
</feature>
<dbReference type="RefSeq" id="WP_115612377.1">
    <property type="nucleotide sequence ID" value="NZ_JBHLZC010000001.1"/>
</dbReference>
<dbReference type="AlphaFoldDB" id="A0A381EE00"/>
<evidence type="ECO:0000313" key="4">
    <source>
        <dbReference type="Proteomes" id="UP000254572"/>
    </source>
</evidence>
<dbReference type="OrthoDB" id="4174975at2"/>
<keyword evidence="1" id="KW-0472">Membrane</keyword>
<sequence length="232" mass="26866">MNAYADDTLYEYSALHGLECWLRRFIRAYQYTTAAAILTLLTIGYLAWRGNQTAADYFRYLPYLRHADTTYQILTVFTALFFIISGLMTFAWLFCANENLHALSPKHAKIRYTPGRTILWWFIPILNLYYPYSIMAELWRGSLALAHDPEYDNENLIFRWWITFLAIGCSSMIAGHTANAVITGIFFLLTMHTFALISAQTLNILIHRINQAQAAVYQQQQSIVRQEQSPKP</sequence>
<keyword evidence="1" id="KW-0812">Transmembrane</keyword>
<reference evidence="3 4" key="1">
    <citation type="submission" date="2018-06" db="EMBL/GenBank/DDBJ databases">
        <authorList>
            <consortium name="Pathogen Informatics"/>
            <person name="Doyle S."/>
        </authorList>
    </citation>
    <scope>NUCLEOTIDE SEQUENCE [LARGE SCALE GENOMIC DNA]</scope>
    <source>
        <strain evidence="3 4">NCTC13294</strain>
    </source>
</reference>
<evidence type="ECO:0000256" key="1">
    <source>
        <dbReference type="SAM" id="Phobius"/>
    </source>
</evidence>
<dbReference type="InterPro" id="IPR025565">
    <property type="entry name" value="DUF4328"/>
</dbReference>
<evidence type="ECO:0000259" key="2">
    <source>
        <dbReference type="Pfam" id="PF14219"/>
    </source>
</evidence>
<dbReference type="EMBL" id="UFUW01000001">
    <property type="protein sequence ID" value="SUX25119.1"/>
    <property type="molecule type" value="Genomic_DNA"/>
</dbReference>
<gene>
    <name evidence="3" type="ORF">NCTC13294_02252</name>
</gene>
<protein>
    <recommendedName>
        <fullName evidence="2">DUF4328 domain-containing protein</fullName>
    </recommendedName>
</protein>
<keyword evidence="1" id="KW-1133">Transmembrane helix</keyword>
<dbReference type="Proteomes" id="UP000254572">
    <property type="component" value="Unassembled WGS sequence"/>
</dbReference>
<feature type="transmembrane region" description="Helical" evidence="1">
    <location>
        <begin position="69"/>
        <end position="94"/>
    </location>
</feature>
<feature type="transmembrane region" description="Helical" evidence="1">
    <location>
        <begin position="118"/>
        <end position="135"/>
    </location>
</feature>
<keyword evidence="4" id="KW-1185">Reference proteome</keyword>
<name>A0A381EE00_9GAMM</name>
<feature type="transmembrane region" description="Helical" evidence="1">
    <location>
        <begin position="180"/>
        <end position="199"/>
    </location>
</feature>
<organism evidence="3 4">
    <name type="scientific">Cardiobacterium valvarum</name>
    <dbReference type="NCBI Taxonomy" id="194702"/>
    <lineage>
        <taxon>Bacteria</taxon>
        <taxon>Pseudomonadati</taxon>
        <taxon>Pseudomonadota</taxon>
        <taxon>Gammaproteobacteria</taxon>
        <taxon>Cardiobacteriales</taxon>
        <taxon>Cardiobacteriaceae</taxon>
        <taxon>Cardiobacterium</taxon>
    </lineage>
</organism>
<evidence type="ECO:0000313" key="3">
    <source>
        <dbReference type="EMBL" id="SUX25119.1"/>
    </source>
</evidence>
<dbReference type="Pfam" id="PF14219">
    <property type="entry name" value="DUF4328"/>
    <property type="match status" value="1"/>
</dbReference>
<feature type="domain" description="DUF4328" evidence="2">
    <location>
        <begin position="65"/>
        <end position="208"/>
    </location>
</feature>
<feature type="transmembrane region" description="Helical" evidence="1">
    <location>
        <begin position="28"/>
        <end position="48"/>
    </location>
</feature>
<accession>A0A381EE00</accession>